<keyword evidence="1" id="KW-1133">Transmembrane helix</keyword>
<dbReference type="Proteomes" id="UP000297982">
    <property type="component" value="Unassembled WGS sequence"/>
</dbReference>
<name>A0A4Z0H787_9BACI</name>
<feature type="domain" description="Peptidase MA-like" evidence="2">
    <location>
        <begin position="114"/>
        <end position="312"/>
    </location>
</feature>
<reference evidence="3 4" key="1">
    <citation type="journal article" date="2003" name="Int. J. Syst. Evol. Microbiol.">
        <title>Halobacillus salinus sp. nov., isolated from a salt lake on the coast of the East Sea in Korea.</title>
        <authorList>
            <person name="Yoon J.H."/>
            <person name="Kang K.H."/>
            <person name="Park Y.H."/>
        </authorList>
    </citation>
    <scope>NUCLEOTIDE SEQUENCE [LARGE SCALE GENOMIC DNA]</scope>
    <source>
        <strain evidence="3 4">HSL-3</strain>
    </source>
</reference>
<keyword evidence="4" id="KW-1185">Reference proteome</keyword>
<sequence>MTFKCDLEYKGDIYYRMRRFKGVPFIVILALLTVLLLVTFVEGVFTEKTYVKETNKDLPLSQSVKSDATSNLESSNDNLLNDERQKEKYHHISIYYLDDFKELMPITKETLDWAMVKNKQVFGNVETEPVQLVMFENKDNLSKFTALDDVSGFYSDFWKLIAIHYTNKDWILERRETPLYFFQKAILHEYTHYIFRRKIEDSDIRVSDYPVWFQEGVAEYIGNDGTEVYYSEFQLVPFAQLFSGEQWSKGRQKDGSGVYKQSYFAIKYLTDTYDEIIIKDIIRKTEQNGDFETGFTEATGITLHDLENNFLNSYK</sequence>
<gene>
    <name evidence="3" type="ORF">E4663_08060</name>
</gene>
<comment type="caution">
    <text evidence="3">The sequence shown here is derived from an EMBL/GenBank/DDBJ whole genome shotgun (WGS) entry which is preliminary data.</text>
</comment>
<dbReference type="Pfam" id="PF13485">
    <property type="entry name" value="Peptidase_MA_2"/>
    <property type="match status" value="1"/>
</dbReference>
<evidence type="ECO:0000256" key="1">
    <source>
        <dbReference type="SAM" id="Phobius"/>
    </source>
</evidence>
<keyword evidence="1" id="KW-0812">Transmembrane</keyword>
<dbReference type="AlphaFoldDB" id="A0A4Z0H787"/>
<accession>A0A4Z0H787</accession>
<evidence type="ECO:0000259" key="2">
    <source>
        <dbReference type="Pfam" id="PF13485"/>
    </source>
</evidence>
<dbReference type="STRING" id="192814.GCA_900166575_00406"/>
<evidence type="ECO:0000313" key="4">
    <source>
        <dbReference type="Proteomes" id="UP000297982"/>
    </source>
</evidence>
<dbReference type="InterPro" id="IPR039568">
    <property type="entry name" value="Peptidase_MA-like_dom"/>
</dbReference>
<dbReference type="EMBL" id="SRJC01000001">
    <property type="protein sequence ID" value="TGB04936.1"/>
    <property type="molecule type" value="Genomic_DNA"/>
</dbReference>
<protein>
    <recommendedName>
        <fullName evidence="2">Peptidase MA-like domain-containing protein</fullName>
    </recommendedName>
</protein>
<evidence type="ECO:0000313" key="3">
    <source>
        <dbReference type="EMBL" id="TGB04936.1"/>
    </source>
</evidence>
<feature type="transmembrane region" description="Helical" evidence="1">
    <location>
        <begin position="23"/>
        <end position="45"/>
    </location>
</feature>
<organism evidence="3 4">
    <name type="scientific">Halobacillus salinus</name>
    <dbReference type="NCBI Taxonomy" id="192814"/>
    <lineage>
        <taxon>Bacteria</taxon>
        <taxon>Bacillati</taxon>
        <taxon>Bacillota</taxon>
        <taxon>Bacilli</taxon>
        <taxon>Bacillales</taxon>
        <taxon>Bacillaceae</taxon>
        <taxon>Halobacillus</taxon>
    </lineage>
</organism>
<proteinExistence type="predicted"/>
<keyword evidence="1" id="KW-0472">Membrane</keyword>